<dbReference type="Gene3D" id="1.20.1090.10">
    <property type="entry name" value="Dehydroquinate synthase-like - alpha domain"/>
    <property type="match status" value="1"/>
</dbReference>
<accession>A0A4P5PSE7</accession>
<evidence type="ECO:0000259" key="6">
    <source>
        <dbReference type="Pfam" id="PF00465"/>
    </source>
</evidence>
<dbReference type="PIRSF" id="PIRSF000112">
    <property type="entry name" value="Glycerol_dehydrogenase"/>
    <property type="match status" value="1"/>
</dbReference>
<sequence>MSQPLIVRGAPQEYEINQHAWQLLPAHLNKRKLAKLLILHGDASWRAVQQYFPDVSDFAATFCYYGGQCTDVAADHFAGIAQEKQAEAIIAVGGGKVADLAKLTAFRLHLPIIILPTLAATCAAYTPLSVVYNEEGVMLRYDIFHKATDLVLIDPEIILHSPYELMVAGIGDTLAKWYEADAVISQLTVKAIEIQVAEFAAKKCRDLLLAESRSALQAMKNKTLNQAFIDVVETNILLAGMVGGFGDEYGRTSGAHSIHDALTELPQSHHLLHGNKVAYGILVQLMIEGKTEEIHRLLPFYRELQLPASLEEMGLNLTEAEFQTVGARAAEPNENIHFMKQTITSEVVVAAMKQLERLKA</sequence>
<dbReference type="PANTHER" id="PTHR43616">
    <property type="entry name" value="GLYCEROL DEHYDROGENASE"/>
    <property type="match status" value="1"/>
</dbReference>
<evidence type="ECO:0000256" key="5">
    <source>
        <dbReference type="PIRSR" id="PIRSR000112-3"/>
    </source>
</evidence>
<reference evidence="8" key="1">
    <citation type="submission" date="2019-02" db="EMBL/GenBank/DDBJ databases">
        <title>Draft genome sequence of Enterococcus sp. Gos25-1.</title>
        <authorList>
            <person name="Tanaka N."/>
            <person name="Shiwa Y."/>
            <person name="Fujita N."/>
        </authorList>
    </citation>
    <scope>NUCLEOTIDE SEQUENCE [LARGE SCALE GENOMIC DNA]</scope>
    <source>
        <strain evidence="8">Gos25-1</strain>
    </source>
</reference>
<feature type="domain" description="Alcohol dehydrogenase iron-type/glycerol dehydrogenase GldA" evidence="6">
    <location>
        <begin position="11"/>
        <end position="155"/>
    </location>
</feature>
<evidence type="ECO:0000256" key="2">
    <source>
        <dbReference type="ARBA" id="ARBA00022723"/>
    </source>
</evidence>
<evidence type="ECO:0000313" key="8">
    <source>
        <dbReference type="Proteomes" id="UP000290567"/>
    </source>
</evidence>
<dbReference type="Pfam" id="PF00465">
    <property type="entry name" value="Fe-ADH"/>
    <property type="match status" value="1"/>
</dbReference>
<feature type="binding site" evidence="5">
    <location>
        <position position="132"/>
    </location>
    <ligand>
        <name>NAD(+)</name>
        <dbReference type="ChEBI" id="CHEBI:57540"/>
    </ligand>
</feature>
<dbReference type="PROSITE" id="PS00913">
    <property type="entry name" value="ADH_IRON_1"/>
    <property type="match status" value="1"/>
</dbReference>
<dbReference type="CDD" id="cd08172">
    <property type="entry name" value="GlyDH-like"/>
    <property type="match status" value="1"/>
</dbReference>
<comment type="caution">
    <text evidence="7">The sequence shown here is derived from an EMBL/GenBank/DDBJ whole genome shotgun (WGS) entry which is preliminary data.</text>
</comment>
<feature type="binding site" evidence="4">
    <location>
        <position position="256"/>
    </location>
    <ligand>
        <name>glycerol</name>
        <dbReference type="ChEBI" id="CHEBI:17754"/>
    </ligand>
</feature>
<dbReference type="OrthoDB" id="5198708at2"/>
<feature type="binding site" evidence="4">
    <location>
        <position position="172"/>
    </location>
    <ligand>
        <name>glycerol</name>
        <dbReference type="ChEBI" id="CHEBI:17754"/>
    </ligand>
</feature>
<name>A0A4P5PSE7_9ENTE</name>
<dbReference type="RefSeq" id="WP_146623943.1">
    <property type="nucleotide sequence ID" value="NZ_BJCC01000034.1"/>
</dbReference>
<evidence type="ECO:0000256" key="1">
    <source>
        <dbReference type="ARBA" id="ARBA00007358"/>
    </source>
</evidence>
<keyword evidence="3" id="KW-0560">Oxidoreductase</keyword>
<dbReference type="Gene3D" id="3.40.50.1970">
    <property type="match status" value="1"/>
</dbReference>
<dbReference type="InterPro" id="IPR016205">
    <property type="entry name" value="Glycerol_DH"/>
</dbReference>
<keyword evidence="5" id="KW-0520">NAD</keyword>
<feature type="binding site" evidence="5">
    <location>
        <begin position="95"/>
        <end position="99"/>
    </location>
    <ligand>
        <name>NAD(+)</name>
        <dbReference type="ChEBI" id="CHEBI:57540"/>
    </ligand>
</feature>
<evidence type="ECO:0000256" key="3">
    <source>
        <dbReference type="ARBA" id="ARBA00023002"/>
    </source>
</evidence>
<dbReference type="EMBL" id="BJCC01000034">
    <property type="protein sequence ID" value="GCF95563.1"/>
    <property type="molecule type" value="Genomic_DNA"/>
</dbReference>
<keyword evidence="8" id="KW-1185">Reference proteome</keyword>
<evidence type="ECO:0000313" key="7">
    <source>
        <dbReference type="EMBL" id="GCF95563.1"/>
    </source>
</evidence>
<dbReference type="GO" id="GO:0016614">
    <property type="term" value="F:oxidoreductase activity, acting on CH-OH group of donors"/>
    <property type="evidence" value="ECO:0007669"/>
    <property type="project" value="InterPro"/>
</dbReference>
<keyword evidence="2 4" id="KW-0479">Metal-binding</keyword>
<dbReference type="Proteomes" id="UP000290567">
    <property type="component" value="Unassembled WGS sequence"/>
</dbReference>
<feature type="binding site" evidence="5">
    <location>
        <position position="128"/>
    </location>
    <ligand>
        <name>NAD(+)</name>
        <dbReference type="ChEBI" id="CHEBI:57540"/>
    </ligand>
</feature>
<feature type="binding site" evidence="5">
    <location>
        <position position="126"/>
    </location>
    <ligand>
        <name>NAD(+)</name>
        <dbReference type="ChEBI" id="CHEBI:57540"/>
    </ligand>
</feature>
<feature type="binding site" evidence="4">
    <location>
        <position position="273"/>
    </location>
    <ligand>
        <name>glycerol</name>
        <dbReference type="ChEBI" id="CHEBI:17754"/>
    </ligand>
</feature>
<protein>
    <submittedName>
        <fullName evidence="7">Glycerol dehydrogenase</fullName>
    </submittedName>
</protein>
<dbReference type="SUPFAM" id="SSF56796">
    <property type="entry name" value="Dehydroquinate synthase-like"/>
    <property type="match status" value="1"/>
</dbReference>
<dbReference type="AlphaFoldDB" id="A0A4P5PSE7"/>
<dbReference type="InterPro" id="IPR018211">
    <property type="entry name" value="ADH_Fe_CS"/>
</dbReference>
<dbReference type="GO" id="GO:0046872">
    <property type="term" value="F:metal ion binding"/>
    <property type="evidence" value="ECO:0007669"/>
    <property type="project" value="UniProtKB-KW"/>
</dbReference>
<evidence type="ECO:0000256" key="4">
    <source>
        <dbReference type="PIRSR" id="PIRSR000112-1"/>
    </source>
</evidence>
<keyword evidence="4" id="KW-0862">Zinc</keyword>
<proteinExistence type="inferred from homology"/>
<gene>
    <name evidence="7" type="ORF">NRIC_34540</name>
</gene>
<dbReference type="PANTHER" id="PTHR43616:SF3">
    <property type="entry name" value="HYDROXYCARBOXYLATE DEHYDROGENASE A"/>
    <property type="match status" value="1"/>
</dbReference>
<organism evidence="7 8">
    <name type="scientific">Enterococcus florum</name>
    <dbReference type="NCBI Taxonomy" id="2480627"/>
    <lineage>
        <taxon>Bacteria</taxon>
        <taxon>Bacillati</taxon>
        <taxon>Bacillota</taxon>
        <taxon>Bacilli</taxon>
        <taxon>Lactobacillales</taxon>
        <taxon>Enterococcaceae</taxon>
        <taxon>Enterococcus</taxon>
    </lineage>
</organism>
<comment type="cofactor">
    <cofactor evidence="4">
        <name>Zn(2+)</name>
        <dbReference type="ChEBI" id="CHEBI:29105"/>
    </cofactor>
    <text evidence="4">Binds 1 zinc ion per subunit.</text>
</comment>
<dbReference type="InterPro" id="IPR001670">
    <property type="entry name" value="ADH_Fe/GldA"/>
</dbReference>
<comment type="similarity">
    <text evidence="1">Belongs to the iron-containing alcohol dehydrogenase family.</text>
</comment>